<accession>A0AA35LX13</accession>
<dbReference type="InterPro" id="IPR036770">
    <property type="entry name" value="Ankyrin_rpt-contain_sf"/>
</dbReference>
<feature type="repeat" description="ANK" evidence="3">
    <location>
        <begin position="478"/>
        <end position="510"/>
    </location>
</feature>
<keyword evidence="1" id="KW-0677">Repeat</keyword>
<dbReference type="Gene3D" id="1.25.40.20">
    <property type="entry name" value="Ankyrin repeat-containing domain"/>
    <property type="match status" value="2"/>
</dbReference>
<dbReference type="PROSITE" id="PS50297">
    <property type="entry name" value="ANK_REP_REGION"/>
    <property type="match status" value="1"/>
</dbReference>
<evidence type="ECO:0000256" key="2">
    <source>
        <dbReference type="ARBA" id="ARBA00023043"/>
    </source>
</evidence>
<dbReference type="PANTHER" id="PTHR24123:SF142">
    <property type="entry name" value="ANKYRIN"/>
    <property type="match status" value="1"/>
</dbReference>
<dbReference type="PANTHER" id="PTHR24123">
    <property type="entry name" value="ANKYRIN REPEAT-CONTAINING"/>
    <property type="match status" value="1"/>
</dbReference>
<feature type="coiled-coil region" evidence="4">
    <location>
        <begin position="68"/>
        <end position="102"/>
    </location>
</feature>
<evidence type="ECO:0000313" key="5">
    <source>
        <dbReference type="EMBL" id="CAI6083977.1"/>
    </source>
</evidence>
<dbReference type="InterPro" id="IPR002110">
    <property type="entry name" value="Ankyrin_rpt"/>
</dbReference>
<proteinExistence type="predicted"/>
<protein>
    <submittedName>
        <fullName evidence="5">Uncharacterized protein</fullName>
    </submittedName>
</protein>
<evidence type="ECO:0000256" key="4">
    <source>
        <dbReference type="SAM" id="Coils"/>
    </source>
</evidence>
<comment type="caution">
    <text evidence="5">The sequence shown here is derived from an EMBL/GenBank/DDBJ whole genome shotgun (WGS) entry which is preliminary data.</text>
</comment>
<dbReference type="AlphaFoldDB" id="A0AA35LX13"/>
<dbReference type="Proteomes" id="UP001160390">
    <property type="component" value="Unassembled WGS sequence"/>
</dbReference>
<organism evidence="5 6">
    <name type="scientific">Clonostachys chloroleuca</name>
    <dbReference type="NCBI Taxonomy" id="1926264"/>
    <lineage>
        <taxon>Eukaryota</taxon>
        <taxon>Fungi</taxon>
        <taxon>Dikarya</taxon>
        <taxon>Ascomycota</taxon>
        <taxon>Pezizomycotina</taxon>
        <taxon>Sordariomycetes</taxon>
        <taxon>Hypocreomycetidae</taxon>
        <taxon>Hypocreales</taxon>
        <taxon>Bionectriaceae</taxon>
        <taxon>Clonostachys</taxon>
    </lineage>
</organism>
<evidence type="ECO:0000256" key="3">
    <source>
        <dbReference type="PROSITE-ProRule" id="PRU00023"/>
    </source>
</evidence>
<reference evidence="5" key="1">
    <citation type="submission" date="2023-01" db="EMBL/GenBank/DDBJ databases">
        <authorList>
            <person name="Piombo E."/>
        </authorList>
    </citation>
    <scope>NUCLEOTIDE SEQUENCE</scope>
</reference>
<name>A0AA35LX13_9HYPO</name>
<gene>
    <name evidence="5" type="ORF">CCHLO57077_00004725</name>
</gene>
<dbReference type="InterPro" id="IPR051165">
    <property type="entry name" value="Multifunctional_ANK_Repeat"/>
</dbReference>
<dbReference type="PROSITE" id="PS50088">
    <property type="entry name" value="ANK_REPEAT"/>
    <property type="match status" value="1"/>
</dbReference>
<keyword evidence="2 3" id="KW-0040">ANK repeat</keyword>
<evidence type="ECO:0000256" key="1">
    <source>
        <dbReference type="ARBA" id="ARBA00022737"/>
    </source>
</evidence>
<dbReference type="SMART" id="SM00248">
    <property type="entry name" value="ANK"/>
    <property type="match status" value="5"/>
</dbReference>
<dbReference type="EMBL" id="CABFNP030000754">
    <property type="protein sequence ID" value="CAI6083977.1"/>
    <property type="molecule type" value="Genomic_DNA"/>
</dbReference>
<evidence type="ECO:0000313" key="6">
    <source>
        <dbReference type="Proteomes" id="UP001160390"/>
    </source>
</evidence>
<dbReference type="Pfam" id="PF12796">
    <property type="entry name" value="Ank_2"/>
    <property type="match status" value="1"/>
</dbReference>
<dbReference type="SUPFAM" id="SSF48403">
    <property type="entry name" value="Ankyrin repeat"/>
    <property type="match status" value="1"/>
</dbReference>
<keyword evidence="4" id="KW-0175">Coiled coil</keyword>
<sequence>MSGLEVLGAVAATVQLTQLAAKTVGFVRKISEIGTQYFDLCDEISFIQDICDEVQKRLSTDSITAGFLAQKKELLESTKTTLEEISKQLEIIKQKSERFTKQGEPEASKTKWIIREGKIAALLEKAQKAKTNLNISMNILSAIEIGESRKTMQAMSLQIDEMYKLMSASWFSRDKSSIRQADVNSTGIRELEGGEPDPGSDQIEAKADGPLTIAVTDQTVERTTAWMALQKKCSYECRCRCHANLCQLSTGPLQLRFRPPAATSKWERGCGCNKSEVLSVGWRLPGQRYPNVLASGQTYSLYALRPARIIPWIQREWSYMNLPTHHFRKALQLGMVLYPDDQDETGLMFDENLIIREAFEILEVLLTEWGTTLPKQRFSRYVVFCLSHVIKAALRCAKWGNLTRSIGCYARRSMRHKSCNESRGRLLKQVMNCAKDGPEPETTSLHEAARHGWGMEEAIEALKLHSYTTDVLDTQDETGYSALHVAASEGNYRCALVLIEAGADVKSTSCQWIHAADAGSQVLRYRNNAIASVAMGDSCNRTDKTKRCHLDKRERHGRTALPLLLEEGASASERDSYGNTPLHYLVLTLESDGNERDHQVERISELLLGEGRSDINAGDSFGQPPLLIAVNRNQLAVFQHLINAAASHTVVTTYSQNLLHHVALFCNLEMLQLLHHLDLSRISVRLHDIYGNNPWDVFKWCVHRPPEHEIHGRRPTKEEGDAFVDLFRGIRDRNIQDDCPLLAQALDRLLTDNPAASGGNLSTLIENKKACGEQKPAGFYSGIMGSIHAGDHEAAIKCIKEDLHDLQHELTTDPWDQSSR</sequence>
<keyword evidence="6" id="KW-1185">Reference proteome</keyword>